<evidence type="ECO:0000313" key="2">
    <source>
        <dbReference type="EMBL" id="EKT83405.1"/>
    </source>
</evidence>
<proteinExistence type="predicted"/>
<dbReference type="Proteomes" id="UP000005951">
    <property type="component" value="Unassembled WGS sequence"/>
</dbReference>
<feature type="region of interest" description="Disordered" evidence="1">
    <location>
        <begin position="40"/>
        <end position="79"/>
    </location>
</feature>
<sequence>MTTPTKTPTTSPGTHCGEVDENGRRLIVHNGYHQAREVLTSAGAVTGSRARGSNDRRLEPDTDERKRFSSAILPAGLGT</sequence>
<evidence type="ECO:0000313" key="3">
    <source>
        <dbReference type="Proteomes" id="UP000005951"/>
    </source>
</evidence>
<accession>K8Y1D9</accession>
<reference evidence="2 3" key="1">
    <citation type="journal article" date="2013" name="Genome Announc.">
        <title>Draft Genome Sequence of Rhodococcus opacus Strain M213 Shows a Diverse Catabolic Potential.</title>
        <authorList>
            <person name="Pathak A."/>
            <person name="Green S.J."/>
            <person name="Ogram A."/>
            <person name="Chauhan A."/>
        </authorList>
    </citation>
    <scope>NUCLEOTIDE SEQUENCE [LARGE SCALE GENOMIC DNA]</scope>
    <source>
        <strain evidence="2 3">M213</strain>
    </source>
</reference>
<comment type="caution">
    <text evidence="2">The sequence shown here is derived from an EMBL/GenBank/DDBJ whole genome shotgun (WGS) entry which is preliminary data.</text>
</comment>
<gene>
    <name evidence="2" type="ORF">WSS_A07084</name>
</gene>
<dbReference type="AlphaFoldDB" id="K8Y1D9"/>
<feature type="compositionally biased region" description="Basic and acidic residues" evidence="1">
    <location>
        <begin position="52"/>
        <end position="67"/>
    </location>
</feature>
<dbReference type="EMBL" id="AJYC02000019">
    <property type="protein sequence ID" value="EKT83405.1"/>
    <property type="molecule type" value="Genomic_DNA"/>
</dbReference>
<protein>
    <submittedName>
        <fullName evidence="2">Transposase</fullName>
    </submittedName>
</protein>
<organism evidence="2 3">
    <name type="scientific">Rhodococcus opacus M213</name>
    <dbReference type="NCBI Taxonomy" id="1129896"/>
    <lineage>
        <taxon>Bacteria</taxon>
        <taxon>Bacillati</taxon>
        <taxon>Actinomycetota</taxon>
        <taxon>Actinomycetes</taxon>
        <taxon>Mycobacteriales</taxon>
        <taxon>Nocardiaceae</taxon>
        <taxon>Rhodococcus</taxon>
    </lineage>
</organism>
<name>K8Y1D9_RHOOP</name>
<evidence type="ECO:0000256" key="1">
    <source>
        <dbReference type="SAM" id="MobiDB-lite"/>
    </source>
</evidence>